<dbReference type="Pfam" id="PF00295">
    <property type="entry name" value="Glyco_hydro_28"/>
    <property type="match status" value="1"/>
</dbReference>
<dbReference type="GO" id="GO:0005975">
    <property type="term" value="P:carbohydrate metabolic process"/>
    <property type="evidence" value="ECO:0007669"/>
    <property type="project" value="InterPro"/>
</dbReference>
<proteinExistence type="inferred from homology"/>
<keyword evidence="6" id="KW-1185">Reference proteome</keyword>
<comment type="caution">
    <text evidence="5">The sequence shown here is derived from an EMBL/GenBank/DDBJ whole genome shotgun (WGS) entry which is preliminary data.</text>
</comment>
<dbReference type="PANTHER" id="PTHR31339">
    <property type="entry name" value="PECTIN LYASE-RELATED"/>
    <property type="match status" value="1"/>
</dbReference>
<dbReference type="EMBL" id="JAHESF010000034">
    <property type="protein sequence ID" value="MBT1700091.1"/>
    <property type="molecule type" value="Genomic_DNA"/>
</dbReference>
<dbReference type="PROSITE" id="PS51318">
    <property type="entry name" value="TAT"/>
    <property type="match status" value="1"/>
</dbReference>
<dbReference type="InterPro" id="IPR012334">
    <property type="entry name" value="Pectin_lyas_fold"/>
</dbReference>
<name>A0AAP2DPH7_9BACT</name>
<comment type="similarity">
    <text evidence="1 4">Belongs to the glycosyl hydrolase 28 family.</text>
</comment>
<dbReference type="GO" id="GO:0004650">
    <property type="term" value="F:polygalacturonase activity"/>
    <property type="evidence" value="ECO:0007669"/>
    <property type="project" value="InterPro"/>
</dbReference>
<accession>A0AAP2DPH7</accession>
<evidence type="ECO:0000256" key="4">
    <source>
        <dbReference type="RuleBase" id="RU361169"/>
    </source>
</evidence>
<evidence type="ECO:0000256" key="1">
    <source>
        <dbReference type="ARBA" id="ARBA00008834"/>
    </source>
</evidence>
<dbReference type="InterPro" id="IPR011050">
    <property type="entry name" value="Pectin_lyase_fold/virulence"/>
</dbReference>
<dbReference type="InterPro" id="IPR006311">
    <property type="entry name" value="TAT_signal"/>
</dbReference>
<evidence type="ECO:0000313" key="6">
    <source>
        <dbReference type="Proteomes" id="UP001319200"/>
    </source>
</evidence>
<dbReference type="SUPFAM" id="SSF51126">
    <property type="entry name" value="Pectin lyase-like"/>
    <property type="match status" value="1"/>
</dbReference>
<sequence length="563" mass="60347">MNLLSRRQWFEQVSAPALATTVGVALLGSEANAATPTPANDDKLLGAKIYNIRDFGAKGDGTSLDTAAVQTAIDAAHRDKGGTVLVPAGDFIVGTIELKSNVTLHLAVQGRLLGSTQRKDYQDGKGVPSGNGNIVMLFAANADNVTIEGRGTIDGNGGTFYTGKGDGTGPGGQVGGNVDRPHLVIFYKCNNLVVRDTFFTRSAYHCFRILQCKYVNIQGVRIYNRINKNNDGFHFNSSQHVHVSNCDVACQDDACALFGSNQFVTITNCTFSTRWSIFRFGGGEAQNIAVTNCLIYETYGCPIKISAGRAQIENLTFSNIVMRNVTGPIGIGFGRKGNGGNTSQSEENERQSFVRNIVFNSIRATVVPRPVNHPDIPFEVSVYDGEVNSCITLNGMGDAYLENISFTDVHVTYAGGGTAAQAAKRDVPQITSEYFGVWGTAPFGPPAYGLYARNVKGLTLQNVRLEYEQPDLRPAVVFDNVQDASIASLNVQGNPDAESVMRFTRSKDVLLSATRVLTPAKVFLQLEGTDSEGIIIDGGDLRKASKVLAATNGAKESAAKVRG</sequence>
<gene>
    <name evidence="5" type="ORF">KK083_24600</name>
</gene>
<evidence type="ECO:0000256" key="2">
    <source>
        <dbReference type="ARBA" id="ARBA00022801"/>
    </source>
</evidence>
<organism evidence="5 6">
    <name type="scientific">Chryseosolibacter histidini</name>
    <dbReference type="NCBI Taxonomy" id="2782349"/>
    <lineage>
        <taxon>Bacteria</taxon>
        <taxon>Pseudomonadati</taxon>
        <taxon>Bacteroidota</taxon>
        <taxon>Cytophagia</taxon>
        <taxon>Cytophagales</taxon>
        <taxon>Chryseotaleaceae</taxon>
        <taxon>Chryseosolibacter</taxon>
    </lineage>
</organism>
<dbReference type="Gene3D" id="2.160.20.10">
    <property type="entry name" value="Single-stranded right-handed beta-helix, Pectin lyase-like"/>
    <property type="match status" value="1"/>
</dbReference>
<reference evidence="5 6" key="1">
    <citation type="submission" date="2021-05" db="EMBL/GenBank/DDBJ databases">
        <title>A Polyphasic approach of four new species of the genus Ohtaekwangia: Ohtaekwangia histidinii sp. nov., Ohtaekwangia cretensis sp. nov., Ohtaekwangia indiensis sp. nov., Ohtaekwangia reichenbachii sp. nov. from diverse environment.</title>
        <authorList>
            <person name="Octaviana S."/>
        </authorList>
    </citation>
    <scope>NUCLEOTIDE SEQUENCE [LARGE SCALE GENOMIC DNA]</scope>
    <source>
        <strain evidence="5 6">PWU4</strain>
    </source>
</reference>
<dbReference type="AlphaFoldDB" id="A0AAP2DPH7"/>
<keyword evidence="3 4" id="KW-0326">Glycosidase</keyword>
<keyword evidence="2 4" id="KW-0378">Hydrolase</keyword>
<dbReference type="InterPro" id="IPR051801">
    <property type="entry name" value="GH28_Enzymes"/>
</dbReference>
<dbReference type="Proteomes" id="UP001319200">
    <property type="component" value="Unassembled WGS sequence"/>
</dbReference>
<dbReference type="InterPro" id="IPR000743">
    <property type="entry name" value="Glyco_hydro_28"/>
</dbReference>
<dbReference type="PANTHER" id="PTHR31339:SF9">
    <property type="entry name" value="PLASMIN AND FIBRONECTIN-BINDING PROTEIN A"/>
    <property type="match status" value="1"/>
</dbReference>
<dbReference type="RefSeq" id="WP_254168446.1">
    <property type="nucleotide sequence ID" value="NZ_JAHESF010000034.1"/>
</dbReference>
<protein>
    <submittedName>
        <fullName evidence="5">Right-handed parallel beta-helix repeat-containing protein</fullName>
    </submittedName>
</protein>
<evidence type="ECO:0000256" key="3">
    <source>
        <dbReference type="ARBA" id="ARBA00023295"/>
    </source>
</evidence>
<evidence type="ECO:0000313" key="5">
    <source>
        <dbReference type="EMBL" id="MBT1700091.1"/>
    </source>
</evidence>